<evidence type="ECO:0000313" key="3">
    <source>
        <dbReference type="Proteomes" id="UP000254720"/>
    </source>
</evidence>
<feature type="signal peptide" evidence="1">
    <location>
        <begin position="1"/>
        <end position="22"/>
    </location>
</feature>
<evidence type="ECO:0000256" key="1">
    <source>
        <dbReference type="SAM" id="SignalP"/>
    </source>
</evidence>
<gene>
    <name evidence="2" type="ORF">C8D86_10936</name>
</gene>
<accession>A0A370GPZ3</accession>
<dbReference type="Proteomes" id="UP000254720">
    <property type="component" value="Unassembled WGS sequence"/>
</dbReference>
<organism evidence="2 3">
    <name type="scientific">Aquicella lusitana</name>
    <dbReference type="NCBI Taxonomy" id="254246"/>
    <lineage>
        <taxon>Bacteria</taxon>
        <taxon>Pseudomonadati</taxon>
        <taxon>Pseudomonadota</taxon>
        <taxon>Gammaproteobacteria</taxon>
        <taxon>Legionellales</taxon>
        <taxon>Coxiellaceae</taxon>
        <taxon>Aquicella</taxon>
    </lineage>
</organism>
<reference evidence="2 3" key="1">
    <citation type="submission" date="2018-07" db="EMBL/GenBank/DDBJ databases">
        <title>Genomic Encyclopedia of Type Strains, Phase IV (KMG-IV): sequencing the most valuable type-strain genomes for metagenomic binning, comparative biology and taxonomic classification.</title>
        <authorList>
            <person name="Goeker M."/>
        </authorList>
    </citation>
    <scope>NUCLEOTIDE SEQUENCE [LARGE SCALE GENOMIC DNA]</scope>
    <source>
        <strain evidence="2 3">DSM 16500</strain>
    </source>
</reference>
<proteinExistence type="predicted"/>
<name>A0A370GPZ3_9COXI</name>
<keyword evidence="1" id="KW-0732">Signal</keyword>
<dbReference type="EMBL" id="QQAX01000009">
    <property type="protein sequence ID" value="RDI44554.1"/>
    <property type="molecule type" value="Genomic_DNA"/>
</dbReference>
<feature type="chain" id="PRO_5016910546" evidence="1">
    <location>
        <begin position="23"/>
        <end position="75"/>
    </location>
</feature>
<sequence>MKAKLVIIIGCLGIGMSTYAFASGCNSRCETRSGCEVTYCTEAESPCACTDPGWRWNNCMTKERYCQAFGNIGKM</sequence>
<dbReference type="RefSeq" id="WP_114834230.1">
    <property type="nucleotide sequence ID" value="NZ_LR699114.1"/>
</dbReference>
<protein>
    <submittedName>
        <fullName evidence="2">Uncharacterized protein</fullName>
    </submittedName>
</protein>
<dbReference type="PROSITE" id="PS51257">
    <property type="entry name" value="PROKAR_LIPOPROTEIN"/>
    <property type="match status" value="1"/>
</dbReference>
<evidence type="ECO:0000313" key="2">
    <source>
        <dbReference type="EMBL" id="RDI44554.1"/>
    </source>
</evidence>
<keyword evidence="3" id="KW-1185">Reference proteome</keyword>
<dbReference type="AlphaFoldDB" id="A0A370GPZ3"/>
<comment type="caution">
    <text evidence="2">The sequence shown here is derived from an EMBL/GenBank/DDBJ whole genome shotgun (WGS) entry which is preliminary data.</text>
</comment>